<dbReference type="NCBIfam" id="NF045485">
    <property type="entry name" value="FPPsyn"/>
    <property type="match status" value="1"/>
</dbReference>
<dbReference type="PANTHER" id="PTHR43281:SF1">
    <property type="entry name" value="FARNESYL DIPHOSPHATE SYNTHASE"/>
    <property type="match status" value="1"/>
</dbReference>
<dbReference type="InterPro" id="IPR053378">
    <property type="entry name" value="Prenyl_diphosphate_synthase"/>
</dbReference>
<dbReference type="EMBL" id="JAUBDI010000002">
    <property type="protein sequence ID" value="MDW0112118.1"/>
    <property type="molecule type" value="Genomic_DNA"/>
</dbReference>
<evidence type="ECO:0000256" key="5">
    <source>
        <dbReference type="ARBA" id="ARBA00022842"/>
    </source>
</evidence>
<dbReference type="PROSITE" id="PS00723">
    <property type="entry name" value="POLYPRENYL_SYNTHASE_1"/>
    <property type="match status" value="1"/>
</dbReference>
<keyword evidence="4" id="KW-0479">Metal-binding</keyword>
<organism evidence="8 9">
    <name type="scientific">Sporosarcina saromensis</name>
    <dbReference type="NCBI Taxonomy" id="359365"/>
    <lineage>
        <taxon>Bacteria</taxon>
        <taxon>Bacillati</taxon>
        <taxon>Bacillota</taxon>
        <taxon>Bacilli</taxon>
        <taxon>Bacillales</taxon>
        <taxon>Caryophanaceae</taxon>
        <taxon>Sporosarcina</taxon>
    </lineage>
</organism>
<dbReference type="CDD" id="cd00685">
    <property type="entry name" value="Trans_IPPS_HT"/>
    <property type="match status" value="1"/>
</dbReference>
<dbReference type="SFLD" id="SFLDG01017">
    <property type="entry name" value="Polyprenyl_Transferase_Like"/>
    <property type="match status" value="1"/>
</dbReference>
<comment type="cofactor">
    <cofactor evidence="1">
        <name>Mg(2+)</name>
        <dbReference type="ChEBI" id="CHEBI:18420"/>
    </cofactor>
</comment>
<evidence type="ECO:0000256" key="7">
    <source>
        <dbReference type="RuleBase" id="RU004466"/>
    </source>
</evidence>
<dbReference type="InterPro" id="IPR000092">
    <property type="entry name" value="Polyprenyl_synt"/>
</dbReference>
<gene>
    <name evidence="8" type="ORF">QT711_02900</name>
</gene>
<proteinExistence type="inferred from homology"/>
<keyword evidence="9" id="KW-1185">Reference proteome</keyword>
<comment type="caution">
    <text evidence="8">The sequence shown here is derived from an EMBL/GenBank/DDBJ whole genome shotgun (WGS) entry which is preliminary data.</text>
</comment>
<keyword evidence="3 7" id="KW-0808">Transferase</keyword>
<dbReference type="Gene3D" id="1.10.600.10">
    <property type="entry name" value="Farnesyl Diphosphate Synthase"/>
    <property type="match status" value="1"/>
</dbReference>
<dbReference type="PROSITE" id="PS00444">
    <property type="entry name" value="POLYPRENYL_SYNTHASE_2"/>
    <property type="match status" value="1"/>
</dbReference>
<evidence type="ECO:0000313" key="9">
    <source>
        <dbReference type="Proteomes" id="UP001282284"/>
    </source>
</evidence>
<dbReference type="SFLD" id="SFLDS00005">
    <property type="entry name" value="Isoprenoid_Synthase_Type_I"/>
    <property type="match status" value="1"/>
</dbReference>
<dbReference type="RefSeq" id="WP_317942014.1">
    <property type="nucleotide sequence ID" value="NZ_JAUBDI010000002.1"/>
</dbReference>
<keyword evidence="5" id="KW-0460">Magnesium</keyword>
<evidence type="ECO:0000256" key="4">
    <source>
        <dbReference type="ARBA" id="ARBA00022723"/>
    </source>
</evidence>
<dbReference type="SUPFAM" id="SSF48576">
    <property type="entry name" value="Terpenoid synthases"/>
    <property type="match status" value="1"/>
</dbReference>
<name>A0ABU4G731_9BACL</name>
<dbReference type="Pfam" id="PF00348">
    <property type="entry name" value="polyprenyl_synt"/>
    <property type="match status" value="1"/>
</dbReference>
<evidence type="ECO:0000256" key="3">
    <source>
        <dbReference type="ARBA" id="ARBA00022679"/>
    </source>
</evidence>
<keyword evidence="6" id="KW-0414">Isoprene biosynthesis</keyword>
<dbReference type="InterPro" id="IPR008949">
    <property type="entry name" value="Isoprenoid_synthase_dom_sf"/>
</dbReference>
<sequence>MDKQLEMFMTKHIPMIDEQLQQLLTGGYSPISLRESMLYSVKAGGKRIRPLLVLAVLEDFGVQSADALKVASAVELIHTYSLIHDDLPCMDDDDYRRGQLTNHKVFGEATAVLAGDALQTAAFNALASLENTSAEKALALVRLLAEASGAKGMVGGQILDMEGEKASLSLEQLEEVHLHKTGALLSFCIEAGAILAGANENQIAQLRSYARNIGLAFQIKDDILDVTATTEQLGKPANSDTDSEKSTYPSLLGLEGARLQLEKYHTNAIECLSFLPSDKSYLALFADYIVQREL</sequence>
<dbReference type="InterPro" id="IPR033749">
    <property type="entry name" value="Polyprenyl_synt_CS"/>
</dbReference>
<evidence type="ECO:0000256" key="6">
    <source>
        <dbReference type="ARBA" id="ARBA00023229"/>
    </source>
</evidence>
<dbReference type="Proteomes" id="UP001282284">
    <property type="component" value="Unassembled WGS sequence"/>
</dbReference>
<evidence type="ECO:0000313" key="8">
    <source>
        <dbReference type="EMBL" id="MDW0112118.1"/>
    </source>
</evidence>
<accession>A0ABU4G731</accession>
<reference evidence="8 9" key="1">
    <citation type="submission" date="2023-06" db="EMBL/GenBank/DDBJ databases">
        <title>Sporosarcina sp. nov., isolated from Korean traditional fermented seafood 'Jeotgal'.</title>
        <authorList>
            <person name="Yang A.I."/>
            <person name="Shin N.-R."/>
        </authorList>
    </citation>
    <scope>NUCLEOTIDE SEQUENCE [LARGE SCALE GENOMIC DNA]</scope>
    <source>
        <strain evidence="8 9">KCTC13119</strain>
    </source>
</reference>
<comment type="similarity">
    <text evidence="2 7">Belongs to the FPP/GGPP synthase family.</text>
</comment>
<evidence type="ECO:0000256" key="2">
    <source>
        <dbReference type="ARBA" id="ARBA00006706"/>
    </source>
</evidence>
<dbReference type="PANTHER" id="PTHR43281">
    <property type="entry name" value="FARNESYL DIPHOSPHATE SYNTHASE"/>
    <property type="match status" value="1"/>
</dbReference>
<evidence type="ECO:0000256" key="1">
    <source>
        <dbReference type="ARBA" id="ARBA00001946"/>
    </source>
</evidence>
<protein>
    <submittedName>
        <fullName evidence="8">Polyprenyl synthetase family protein</fullName>
    </submittedName>
</protein>